<protein>
    <recommendedName>
        <fullName evidence="1">N-acetyltransferase domain-containing protein</fullName>
    </recommendedName>
</protein>
<evidence type="ECO:0000313" key="3">
    <source>
        <dbReference type="Proteomes" id="UP000177026"/>
    </source>
</evidence>
<feature type="domain" description="N-acetyltransferase" evidence="1">
    <location>
        <begin position="3"/>
        <end position="146"/>
    </location>
</feature>
<sequence length="148" mass="17184">MKIVCREIETIQEFIDAIRIRVDIFIIEQKGPPGWEPDDLDKNSSHFVALVKDEIVGTVRLREDPKGVAKFERMAVTKKYRDRGIGLKLTSFVIGQAKNQGCKKIWMQAQKYTKGLYEKAGFKTTSKPYDLWNLGIRHIDMELDLRRL</sequence>
<dbReference type="CDD" id="cd04301">
    <property type="entry name" value="NAT_SF"/>
    <property type="match status" value="1"/>
</dbReference>
<dbReference type="GO" id="GO:0008080">
    <property type="term" value="F:N-acetyltransferase activity"/>
    <property type="evidence" value="ECO:0007669"/>
    <property type="project" value="TreeGrafter"/>
</dbReference>
<organism evidence="2 3">
    <name type="scientific">Candidatus Roizmanbacteria bacterium RIFCSPHIGHO2_01_FULL_39_8</name>
    <dbReference type="NCBI Taxonomy" id="1802033"/>
    <lineage>
        <taxon>Bacteria</taxon>
        <taxon>Candidatus Roizmaniibacteriota</taxon>
    </lineage>
</organism>
<dbReference type="InterPro" id="IPR016181">
    <property type="entry name" value="Acyl_CoA_acyltransferase"/>
</dbReference>
<dbReference type="Proteomes" id="UP000177026">
    <property type="component" value="Unassembled WGS sequence"/>
</dbReference>
<gene>
    <name evidence="2" type="ORF">A2866_06610</name>
</gene>
<dbReference type="PROSITE" id="PS51186">
    <property type="entry name" value="GNAT"/>
    <property type="match status" value="1"/>
</dbReference>
<dbReference type="PANTHER" id="PTHR13355">
    <property type="entry name" value="GLUCOSAMINE 6-PHOSPHATE N-ACETYLTRANSFERASE"/>
    <property type="match status" value="1"/>
</dbReference>
<accession>A0A1F7GH75</accession>
<proteinExistence type="predicted"/>
<dbReference type="EMBL" id="MFZI01000075">
    <property type="protein sequence ID" value="OGK18134.1"/>
    <property type="molecule type" value="Genomic_DNA"/>
</dbReference>
<dbReference type="AlphaFoldDB" id="A0A1F7GH75"/>
<dbReference type="Pfam" id="PF13673">
    <property type="entry name" value="Acetyltransf_10"/>
    <property type="match status" value="1"/>
</dbReference>
<dbReference type="InterPro" id="IPR000182">
    <property type="entry name" value="GNAT_dom"/>
</dbReference>
<dbReference type="Gene3D" id="3.40.630.30">
    <property type="match status" value="1"/>
</dbReference>
<evidence type="ECO:0000259" key="1">
    <source>
        <dbReference type="PROSITE" id="PS51186"/>
    </source>
</evidence>
<dbReference type="SUPFAM" id="SSF55729">
    <property type="entry name" value="Acyl-CoA N-acyltransferases (Nat)"/>
    <property type="match status" value="1"/>
</dbReference>
<name>A0A1F7GH75_9BACT</name>
<evidence type="ECO:0000313" key="2">
    <source>
        <dbReference type="EMBL" id="OGK18134.1"/>
    </source>
</evidence>
<dbReference type="InterPro" id="IPR039143">
    <property type="entry name" value="GNPNAT1-like"/>
</dbReference>
<comment type="caution">
    <text evidence="2">The sequence shown here is derived from an EMBL/GenBank/DDBJ whole genome shotgun (WGS) entry which is preliminary data.</text>
</comment>
<reference evidence="2 3" key="1">
    <citation type="journal article" date="2016" name="Nat. Commun.">
        <title>Thousands of microbial genomes shed light on interconnected biogeochemical processes in an aquifer system.</title>
        <authorList>
            <person name="Anantharaman K."/>
            <person name="Brown C.T."/>
            <person name="Hug L.A."/>
            <person name="Sharon I."/>
            <person name="Castelle C.J."/>
            <person name="Probst A.J."/>
            <person name="Thomas B.C."/>
            <person name="Singh A."/>
            <person name="Wilkins M.J."/>
            <person name="Karaoz U."/>
            <person name="Brodie E.L."/>
            <person name="Williams K.H."/>
            <person name="Hubbard S.S."/>
            <person name="Banfield J.F."/>
        </authorList>
    </citation>
    <scope>NUCLEOTIDE SEQUENCE [LARGE SCALE GENOMIC DNA]</scope>
</reference>